<gene>
    <name evidence="1" type="ordered locus">PM0501</name>
</gene>
<dbReference type="RefSeq" id="WP_010906689.1">
    <property type="nucleotide sequence ID" value="NC_002663.1"/>
</dbReference>
<reference evidence="1 2" key="1">
    <citation type="journal article" date="2001" name="Proc. Natl. Acad. Sci. U.S.A.">
        <title>Complete genomic sequence of Pasteurella multocida Pm70.</title>
        <authorList>
            <person name="May B.J."/>
            <person name="Zhang Q."/>
            <person name="Li L.L."/>
            <person name="Paustian M.L."/>
            <person name="Whittam T.S."/>
            <person name="Kapur V."/>
        </authorList>
    </citation>
    <scope>NUCLEOTIDE SEQUENCE [LARGE SCALE GENOMIC DNA]</scope>
    <source>
        <strain evidence="1 2">Pm70</strain>
    </source>
</reference>
<dbReference type="Proteomes" id="UP000000809">
    <property type="component" value="Chromosome"/>
</dbReference>
<keyword evidence="2" id="KW-1185">Reference proteome</keyword>
<proteinExistence type="predicted"/>
<organism evidence="1 2">
    <name type="scientific">Pasteurella multocida (strain Pm70)</name>
    <dbReference type="NCBI Taxonomy" id="272843"/>
    <lineage>
        <taxon>Bacteria</taxon>
        <taxon>Pseudomonadati</taxon>
        <taxon>Pseudomonadota</taxon>
        <taxon>Gammaproteobacteria</taxon>
        <taxon>Pasteurellales</taxon>
        <taxon>Pasteurellaceae</taxon>
        <taxon>Pasteurella</taxon>
    </lineage>
</organism>
<protein>
    <submittedName>
        <fullName evidence="1">Uncharacterized protein</fullName>
    </submittedName>
</protein>
<evidence type="ECO:0000313" key="1">
    <source>
        <dbReference type="EMBL" id="AAK02585.1"/>
    </source>
</evidence>
<name>Q9CND1_PASMU</name>
<accession>Q9CND1</accession>
<dbReference type="AlphaFoldDB" id="Q9CND1"/>
<dbReference type="EMBL" id="AE004439">
    <property type="protein sequence ID" value="AAK02585.1"/>
    <property type="molecule type" value="Genomic_DNA"/>
</dbReference>
<sequence length="115" mass="13626">MIINDVVVRKATDIRKENDIANFPKKYFTPFHNVSAISFEVLNMDSFRGKYWLLKNSLALNYPNEKKLSFVIQLSEQPNQKSIKFKGIWRILNFSGVNIDFFIIERNFFMNLIRS</sequence>
<dbReference type="HOGENOM" id="CLU_2106641_0_0_6"/>
<dbReference type="EnsemblBacteria" id="AAK02585">
    <property type="protein sequence ID" value="AAK02585"/>
    <property type="gene ID" value="PM0501"/>
</dbReference>
<dbReference type="KEGG" id="pmu:PM0501"/>
<evidence type="ECO:0000313" key="2">
    <source>
        <dbReference type="Proteomes" id="UP000000809"/>
    </source>
</evidence>